<accession>A0ABM0TTS4</accession>
<gene>
    <name evidence="3" type="primary">LOC104715576</name>
</gene>
<dbReference type="Proteomes" id="UP000694864">
    <property type="component" value="Chromosome 9"/>
</dbReference>
<dbReference type="GeneID" id="104715576"/>
<sequence length="403" mass="46597">MGASLCLAVRKKKKIAKETIALPEIPEEVLIEILIRLPAKSLMRYKCVSKLWLSLIISPYFTNLFLKSSPRRRLFAYITDARHRIGKYALLISSSSSSHDQSVVSVIDQNLTMRIIGGHFVNAVRGLACFRAGRRVQICNLHTRQLVELPTIRSQVKGNNVWNYFGHDPVHDVYKVLTLVWEFNKEPRVRLEHHVLVLGAGAIWKNTQCHIPHHSPYTRGISINGVLYYGARTYDNRFMLMSFDLSSEEFNLIEFPNVSGFGSLCQIDLMNYKGRVAIFNSHRLLWTHSASSLVDVWVLEDADKSQWSLAKTSVLPVSQMDFNGYQLHTDGTSRTSQVWLRNGDPTPNQPVRFFGYDIERNEITPRIEVKLSLLNRFKKTKYWLWTLWSTFWDDIENIMYLET</sequence>
<name>A0ABM0TTS4_CAMSA</name>
<proteinExistence type="predicted"/>
<reference evidence="3" key="2">
    <citation type="submission" date="2025-08" db="UniProtKB">
        <authorList>
            <consortium name="RefSeq"/>
        </authorList>
    </citation>
    <scope>IDENTIFICATION</scope>
    <source>
        <tissue evidence="3">Leaf</tissue>
    </source>
</reference>
<keyword evidence="2" id="KW-1185">Reference proteome</keyword>
<dbReference type="SMART" id="SM00256">
    <property type="entry name" value="FBOX"/>
    <property type="match status" value="1"/>
</dbReference>
<reference evidence="2" key="1">
    <citation type="journal article" date="2014" name="Nat. Commun.">
        <title>The emerging biofuel crop Camelina sativa retains a highly undifferentiated hexaploid genome structure.</title>
        <authorList>
            <person name="Kagale S."/>
            <person name="Koh C."/>
            <person name="Nixon J."/>
            <person name="Bollina V."/>
            <person name="Clarke W.E."/>
            <person name="Tuteja R."/>
            <person name="Spillane C."/>
            <person name="Robinson S.J."/>
            <person name="Links M.G."/>
            <person name="Clarke C."/>
            <person name="Higgins E.E."/>
            <person name="Huebert T."/>
            <person name="Sharpe A.G."/>
            <person name="Parkin I.A."/>
        </authorList>
    </citation>
    <scope>NUCLEOTIDE SEQUENCE [LARGE SCALE GENOMIC DNA]</scope>
    <source>
        <strain evidence="2">cv. DH55</strain>
    </source>
</reference>
<dbReference type="PANTHER" id="PTHR31111">
    <property type="entry name" value="BNAA05G37150D PROTEIN-RELATED"/>
    <property type="match status" value="1"/>
</dbReference>
<evidence type="ECO:0000313" key="2">
    <source>
        <dbReference type="Proteomes" id="UP000694864"/>
    </source>
</evidence>
<feature type="domain" description="F-box" evidence="1">
    <location>
        <begin position="19"/>
        <end position="68"/>
    </location>
</feature>
<dbReference type="Pfam" id="PF08268">
    <property type="entry name" value="FBA_3"/>
    <property type="match status" value="1"/>
</dbReference>
<dbReference type="PROSITE" id="PS50181">
    <property type="entry name" value="FBOX"/>
    <property type="match status" value="1"/>
</dbReference>
<dbReference type="PANTHER" id="PTHR31111:SF25">
    <property type="entry name" value="F-BOX ASSOCIATED UBIQUITINATION EFFECTOR FAMILY PROTEIN"/>
    <property type="match status" value="1"/>
</dbReference>
<evidence type="ECO:0000313" key="3">
    <source>
        <dbReference type="RefSeq" id="XP_010431273.1"/>
    </source>
</evidence>
<dbReference type="InterPro" id="IPR001810">
    <property type="entry name" value="F-box_dom"/>
</dbReference>
<dbReference type="CDD" id="cd22157">
    <property type="entry name" value="F-box_AtFBW1-like"/>
    <property type="match status" value="1"/>
</dbReference>
<dbReference type="Pfam" id="PF00646">
    <property type="entry name" value="F-box"/>
    <property type="match status" value="1"/>
</dbReference>
<dbReference type="InterPro" id="IPR036047">
    <property type="entry name" value="F-box-like_dom_sf"/>
</dbReference>
<dbReference type="InterPro" id="IPR013187">
    <property type="entry name" value="F-box-assoc_dom_typ3"/>
</dbReference>
<dbReference type="InterPro" id="IPR017451">
    <property type="entry name" value="F-box-assoc_interact_dom"/>
</dbReference>
<dbReference type="SUPFAM" id="SSF81383">
    <property type="entry name" value="F-box domain"/>
    <property type="match status" value="1"/>
</dbReference>
<dbReference type="NCBIfam" id="TIGR01640">
    <property type="entry name" value="F_box_assoc_1"/>
    <property type="match status" value="1"/>
</dbReference>
<evidence type="ECO:0000259" key="1">
    <source>
        <dbReference type="PROSITE" id="PS50181"/>
    </source>
</evidence>
<dbReference type="RefSeq" id="XP_010431273.1">
    <property type="nucleotide sequence ID" value="XM_010432971.1"/>
</dbReference>
<organism evidence="2 3">
    <name type="scientific">Camelina sativa</name>
    <name type="common">False flax</name>
    <name type="synonym">Myagrum sativum</name>
    <dbReference type="NCBI Taxonomy" id="90675"/>
    <lineage>
        <taxon>Eukaryota</taxon>
        <taxon>Viridiplantae</taxon>
        <taxon>Streptophyta</taxon>
        <taxon>Embryophyta</taxon>
        <taxon>Tracheophyta</taxon>
        <taxon>Spermatophyta</taxon>
        <taxon>Magnoliopsida</taxon>
        <taxon>eudicotyledons</taxon>
        <taxon>Gunneridae</taxon>
        <taxon>Pentapetalae</taxon>
        <taxon>rosids</taxon>
        <taxon>malvids</taxon>
        <taxon>Brassicales</taxon>
        <taxon>Brassicaceae</taxon>
        <taxon>Camelineae</taxon>
        <taxon>Camelina</taxon>
    </lineage>
</organism>
<protein>
    <submittedName>
        <fullName evidence="3">F-box protein At3g52320</fullName>
    </submittedName>
</protein>
<dbReference type="Gene3D" id="1.20.1280.50">
    <property type="match status" value="1"/>
</dbReference>